<evidence type="ECO:0000256" key="3">
    <source>
        <dbReference type="ARBA" id="ARBA00023163"/>
    </source>
</evidence>
<name>A0ABS4XQI3_GLUPR</name>
<dbReference type="EMBL" id="JAGIOJ010000001">
    <property type="protein sequence ID" value="MBP2398770.1"/>
    <property type="molecule type" value="Genomic_DNA"/>
</dbReference>
<evidence type="ECO:0000256" key="2">
    <source>
        <dbReference type="ARBA" id="ARBA00023125"/>
    </source>
</evidence>
<dbReference type="PANTHER" id="PTHR30055:SF234">
    <property type="entry name" value="HTH-TYPE TRANSCRIPTIONAL REGULATOR BETI"/>
    <property type="match status" value="1"/>
</dbReference>
<dbReference type="InterPro" id="IPR050109">
    <property type="entry name" value="HTH-type_TetR-like_transc_reg"/>
</dbReference>
<dbReference type="Pfam" id="PF00440">
    <property type="entry name" value="TetR_N"/>
    <property type="match status" value="1"/>
</dbReference>
<dbReference type="InterPro" id="IPR009057">
    <property type="entry name" value="Homeodomain-like_sf"/>
</dbReference>
<dbReference type="SUPFAM" id="SSF46689">
    <property type="entry name" value="Homeodomain-like"/>
    <property type="match status" value="1"/>
</dbReference>
<keyword evidence="3" id="KW-0804">Transcription</keyword>
<organism evidence="6 7">
    <name type="scientific">Glutamicibacter protophormiae</name>
    <name type="common">Brevibacterium protophormiae</name>
    <dbReference type="NCBI Taxonomy" id="37930"/>
    <lineage>
        <taxon>Bacteria</taxon>
        <taxon>Bacillati</taxon>
        <taxon>Actinomycetota</taxon>
        <taxon>Actinomycetes</taxon>
        <taxon>Micrococcales</taxon>
        <taxon>Micrococcaceae</taxon>
        <taxon>Glutamicibacter</taxon>
    </lineage>
</organism>
<evidence type="ECO:0000313" key="6">
    <source>
        <dbReference type="EMBL" id="MBP2398770.1"/>
    </source>
</evidence>
<evidence type="ECO:0000259" key="5">
    <source>
        <dbReference type="PROSITE" id="PS50977"/>
    </source>
</evidence>
<dbReference type="Gene3D" id="1.10.357.10">
    <property type="entry name" value="Tetracycline Repressor, domain 2"/>
    <property type="match status" value="1"/>
</dbReference>
<gene>
    <name evidence="6" type="ORF">JOF39_001851</name>
</gene>
<feature type="DNA-binding region" description="H-T-H motif" evidence="4">
    <location>
        <begin position="27"/>
        <end position="46"/>
    </location>
</feature>
<dbReference type="Proteomes" id="UP001195422">
    <property type="component" value="Unassembled WGS sequence"/>
</dbReference>
<dbReference type="RefSeq" id="WP_188947545.1">
    <property type="nucleotide sequence ID" value="NZ_BMPH01000003.1"/>
</dbReference>
<accession>A0ABS4XQI3</accession>
<evidence type="ECO:0000256" key="4">
    <source>
        <dbReference type="PROSITE-ProRule" id="PRU00335"/>
    </source>
</evidence>
<keyword evidence="7" id="KW-1185">Reference proteome</keyword>
<evidence type="ECO:0000256" key="1">
    <source>
        <dbReference type="ARBA" id="ARBA00023015"/>
    </source>
</evidence>
<protein>
    <submittedName>
        <fullName evidence="6">AcrR family transcriptional regulator</fullName>
    </submittedName>
</protein>
<dbReference type="PROSITE" id="PS50977">
    <property type="entry name" value="HTH_TETR_2"/>
    <property type="match status" value="1"/>
</dbReference>
<feature type="domain" description="HTH tetR-type" evidence="5">
    <location>
        <begin position="4"/>
        <end position="64"/>
    </location>
</feature>
<evidence type="ECO:0000313" key="7">
    <source>
        <dbReference type="Proteomes" id="UP001195422"/>
    </source>
</evidence>
<sequence length="195" mass="21188">MSLSPSAQKICDVAVKHFARFGYDASSLAAIAEGAGMRKPSLYAHFAGKDALFLQVLEIALDEEKVVARTSLAAQGGPADVPGDGYLSGLQERYDGSPHFQFLLRTVYAPPVAMREQIIDKYRGYESELRSAFMESLEPSLAEDRANLLTEAFLGVVDSLQVELIYNSPQTFEVRRDAMCRMLGAFAAASAQPGS</sequence>
<keyword evidence="1" id="KW-0805">Transcription regulation</keyword>
<dbReference type="PRINTS" id="PR00455">
    <property type="entry name" value="HTHTETR"/>
</dbReference>
<comment type="caution">
    <text evidence="6">The sequence shown here is derived from an EMBL/GenBank/DDBJ whole genome shotgun (WGS) entry which is preliminary data.</text>
</comment>
<proteinExistence type="predicted"/>
<reference evidence="6 7" key="1">
    <citation type="submission" date="2021-03" db="EMBL/GenBank/DDBJ databases">
        <title>Sequencing the genomes of 1000 actinobacteria strains.</title>
        <authorList>
            <person name="Klenk H.-P."/>
        </authorList>
    </citation>
    <scope>NUCLEOTIDE SEQUENCE [LARGE SCALE GENOMIC DNA]</scope>
    <source>
        <strain evidence="6 7">DSM 20168</strain>
    </source>
</reference>
<keyword evidence="2 4" id="KW-0238">DNA-binding</keyword>
<dbReference type="Gene3D" id="1.10.10.60">
    <property type="entry name" value="Homeodomain-like"/>
    <property type="match status" value="1"/>
</dbReference>
<dbReference type="PANTHER" id="PTHR30055">
    <property type="entry name" value="HTH-TYPE TRANSCRIPTIONAL REGULATOR RUTR"/>
    <property type="match status" value="1"/>
</dbReference>
<dbReference type="InterPro" id="IPR001647">
    <property type="entry name" value="HTH_TetR"/>
</dbReference>